<protein>
    <submittedName>
        <fullName evidence="1">Tryptophan 2,3-dioxygenase</fullName>
    </submittedName>
</protein>
<evidence type="ECO:0000313" key="1">
    <source>
        <dbReference type="EMBL" id="MBB5914770.1"/>
    </source>
</evidence>
<comment type="caution">
    <text evidence="1">The sequence shown here is derived from an EMBL/GenBank/DDBJ whole genome shotgun (WGS) entry which is preliminary data.</text>
</comment>
<gene>
    <name evidence="1" type="ORF">BJY24_003637</name>
</gene>
<evidence type="ECO:0000313" key="2">
    <source>
        <dbReference type="Proteomes" id="UP000540412"/>
    </source>
</evidence>
<proteinExistence type="predicted"/>
<name>A0A7W9PF60_9NOCA</name>
<dbReference type="EMBL" id="JACHIT010000001">
    <property type="protein sequence ID" value="MBB5914770.1"/>
    <property type="molecule type" value="Genomic_DNA"/>
</dbReference>
<dbReference type="Proteomes" id="UP000540412">
    <property type="component" value="Unassembled WGS sequence"/>
</dbReference>
<keyword evidence="2" id="KW-1185">Reference proteome</keyword>
<dbReference type="GO" id="GO:0051213">
    <property type="term" value="F:dioxygenase activity"/>
    <property type="evidence" value="ECO:0007669"/>
    <property type="project" value="UniProtKB-KW"/>
</dbReference>
<reference evidence="1 2" key="1">
    <citation type="submission" date="2020-08" db="EMBL/GenBank/DDBJ databases">
        <title>Sequencing the genomes of 1000 actinobacteria strains.</title>
        <authorList>
            <person name="Klenk H.-P."/>
        </authorList>
    </citation>
    <scope>NUCLEOTIDE SEQUENCE [LARGE SCALE GENOMIC DNA]</scope>
    <source>
        <strain evidence="1 2">DSM 43582</strain>
    </source>
</reference>
<sequence length="122" mass="13122">MDVGQSTATGLYQQAVAGTFKMEPGAAQKCAEIYQRFAESVDKMITDSYHLQRLDGFGTFDSALALQQGFEQKGLKMIEALTGLEEASLKMAAAYLQAGGHIEDAESMNNAAIKVAGERLPK</sequence>
<accession>A0A7W9PF60</accession>
<organism evidence="1 2">
    <name type="scientific">Nocardia transvalensis</name>
    <dbReference type="NCBI Taxonomy" id="37333"/>
    <lineage>
        <taxon>Bacteria</taxon>
        <taxon>Bacillati</taxon>
        <taxon>Actinomycetota</taxon>
        <taxon>Actinomycetes</taxon>
        <taxon>Mycobacteriales</taxon>
        <taxon>Nocardiaceae</taxon>
        <taxon>Nocardia</taxon>
    </lineage>
</organism>
<keyword evidence="1" id="KW-0560">Oxidoreductase</keyword>
<keyword evidence="1" id="KW-0223">Dioxygenase</keyword>
<dbReference type="AlphaFoldDB" id="A0A7W9PF60"/>
<dbReference type="RefSeq" id="WP_040746211.1">
    <property type="nucleotide sequence ID" value="NZ_JACHIT010000001.1"/>
</dbReference>